<dbReference type="EMBL" id="HACA01015539">
    <property type="protein sequence ID" value="CDW32900.1"/>
    <property type="molecule type" value="Transcribed_RNA"/>
</dbReference>
<evidence type="ECO:0000313" key="1">
    <source>
        <dbReference type="EMBL" id="CDW32900.1"/>
    </source>
</evidence>
<dbReference type="AlphaFoldDB" id="A0A0K2U4F4"/>
<protein>
    <submittedName>
        <fullName evidence="1">Putative LOC101166628 [Oryzias latipes]</fullName>
    </submittedName>
</protein>
<proteinExistence type="predicted"/>
<reference evidence="1" key="1">
    <citation type="submission" date="2014-05" db="EMBL/GenBank/DDBJ databases">
        <authorList>
            <person name="Chronopoulou M."/>
        </authorList>
    </citation>
    <scope>NUCLEOTIDE SEQUENCE</scope>
    <source>
        <tissue evidence="1">Whole organism</tissue>
    </source>
</reference>
<accession>A0A0K2U4F4</accession>
<organism evidence="1">
    <name type="scientific">Lepeophtheirus salmonis</name>
    <name type="common">Salmon louse</name>
    <name type="synonym">Caligus salmonis</name>
    <dbReference type="NCBI Taxonomy" id="72036"/>
    <lineage>
        <taxon>Eukaryota</taxon>
        <taxon>Metazoa</taxon>
        <taxon>Ecdysozoa</taxon>
        <taxon>Arthropoda</taxon>
        <taxon>Crustacea</taxon>
        <taxon>Multicrustacea</taxon>
        <taxon>Hexanauplia</taxon>
        <taxon>Copepoda</taxon>
        <taxon>Siphonostomatoida</taxon>
        <taxon>Caligidae</taxon>
        <taxon>Lepeophtheirus</taxon>
    </lineage>
</organism>
<sequence>MILSSLDSKIEYVKGVDNSQANALSHLLIDDHIQVKDPTDILMLIT</sequence>
<name>A0A0K2U4F4_LEPSM</name>